<dbReference type="Gene3D" id="3.90.226.10">
    <property type="entry name" value="2-enoyl-CoA Hydratase, Chain A, domain 1"/>
    <property type="match status" value="1"/>
</dbReference>
<evidence type="ECO:0000256" key="1">
    <source>
        <dbReference type="ARBA" id="ARBA00023098"/>
    </source>
</evidence>
<proteinExistence type="predicted"/>
<dbReference type="RefSeq" id="WP_276265971.1">
    <property type="nucleotide sequence ID" value="NZ_JARJLM010000325.1"/>
</dbReference>
<dbReference type="PANTHER" id="PTHR11941:SF169">
    <property type="entry name" value="(7AS)-7A-METHYL-1,5-DIOXO-2,3,5,6,7,7A-HEXAHYDRO-1H-INDENE-CARBOXYL-COA HYDROLASE"/>
    <property type="match status" value="1"/>
</dbReference>
<name>A0ABT6AR29_9BURK</name>
<evidence type="ECO:0000313" key="4">
    <source>
        <dbReference type="Proteomes" id="UP001216674"/>
    </source>
</evidence>
<gene>
    <name evidence="3" type="ORF">P3W85_19280</name>
</gene>
<comment type="caution">
    <text evidence="3">The sequence shown here is derived from an EMBL/GenBank/DDBJ whole genome shotgun (WGS) entry which is preliminary data.</text>
</comment>
<protein>
    <submittedName>
        <fullName evidence="3">Enoyl-CoA hydratase/isomerase family protein</fullName>
    </submittedName>
</protein>
<dbReference type="Proteomes" id="UP001216674">
    <property type="component" value="Unassembled WGS sequence"/>
</dbReference>
<dbReference type="InterPro" id="IPR029045">
    <property type="entry name" value="ClpP/crotonase-like_dom_sf"/>
</dbReference>
<dbReference type="Pfam" id="PF00378">
    <property type="entry name" value="ECH_1"/>
    <property type="match status" value="1"/>
</dbReference>
<keyword evidence="2" id="KW-0456">Lyase</keyword>
<keyword evidence="1" id="KW-0443">Lipid metabolism</keyword>
<evidence type="ECO:0000256" key="2">
    <source>
        <dbReference type="ARBA" id="ARBA00023239"/>
    </source>
</evidence>
<sequence length="253" mass="26056">MTVTAAQGILLADRQGDVTRLTLNRPGRGNALSAELVTALAAAVDACYLDGTRLLAIEGAGEHFCTGFDLGDLDSESDDSLLARFVRVELLLQSVHDAPFATVALVQGRAMGAGADLVAACEQRWIAQGSSFAFPGAAFGLVLGSARLARLVGTARAREWIAAGRAVRADDALAAGLASRMIPAEERAAALAGLAERARRLDAPTQAAIQAATLGGQAAVVAAGAAQLSELVRSAARPGLRARIAAYREASRR</sequence>
<keyword evidence="4" id="KW-1185">Reference proteome</keyword>
<organism evidence="3 4">
    <name type="scientific">Cupriavidus basilensis</name>
    <dbReference type="NCBI Taxonomy" id="68895"/>
    <lineage>
        <taxon>Bacteria</taxon>
        <taxon>Pseudomonadati</taxon>
        <taxon>Pseudomonadota</taxon>
        <taxon>Betaproteobacteria</taxon>
        <taxon>Burkholderiales</taxon>
        <taxon>Burkholderiaceae</taxon>
        <taxon>Cupriavidus</taxon>
    </lineage>
</organism>
<reference evidence="3 4" key="1">
    <citation type="submission" date="2023-03" db="EMBL/GenBank/DDBJ databases">
        <title>Draft assemblies of triclosan tolerant bacteria isolated from returned activated sludge.</title>
        <authorList>
            <person name="Van Hamelsveld S."/>
        </authorList>
    </citation>
    <scope>NUCLEOTIDE SEQUENCE [LARGE SCALE GENOMIC DNA]</scope>
    <source>
        <strain evidence="3 4">GW210010_S58</strain>
    </source>
</reference>
<dbReference type="PANTHER" id="PTHR11941">
    <property type="entry name" value="ENOYL-COA HYDRATASE-RELATED"/>
    <property type="match status" value="1"/>
</dbReference>
<evidence type="ECO:0000313" key="3">
    <source>
        <dbReference type="EMBL" id="MDF3835085.1"/>
    </source>
</evidence>
<dbReference type="InterPro" id="IPR001753">
    <property type="entry name" value="Enoyl-CoA_hydra/iso"/>
</dbReference>
<accession>A0ABT6AR29</accession>
<dbReference type="SUPFAM" id="SSF52096">
    <property type="entry name" value="ClpP/crotonase"/>
    <property type="match status" value="1"/>
</dbReference>
<dbReference type="CDD" id="cd06558">
    <property type="entry name" value="crotonase-like"/>
    <property type="match status" value="1"/>
</dbReference>
<dbReference type="EMBL" id="JARJLM010000325">
    <property type="protein sequence ID" value="MDF3835085.1"/>
    <property type="molecule type" value="Genomic_DNA"/>
</dbReference>